<protein>
    <submittedName>
        <fullName evidence="1">Uncharacterized protein</fullName>
    </submittedName>
</protein>
<dbReference type="EMBL" id="JAPUUL010000480">
    <property type="protein sequence ID" value="KAJ8130522.1"/>
    <property type="molecule type" value="Genomic_DNA"/>
</dbReference>
<evidence type="ECO:0000313" key="1">
    <source>
        <dbReference type="EMBL" id="KAJ8130522.1"/>
    </source>
</evidence>
<sequence length="361" mass="39294">MSSPNFSVTPQARASGSAFLRRQFVSRPPVTSRKDVDLTGKAAIITGSNSGIGLECCRQLLALGLSKLILAVRSEAKGDTAKDALKREHPSADIEVWNLDLSAHDSILAFVERTKTLSRLDIVVHNAGMVLASQQHNSITGHDTTFFKVYIPTNLFWPASEVIQVNYLATVLLTILLLPVLKSKNPSGPGRLVIVSSDVASWAQFKERDSVPLLPAFDKKDTFDGQDRYFTSKLLGQLFLIELAKRVPASYGVIVNLANPGLCHGSGLNRDSNGTLPGFIFGAFKQIVGYSCAVGARQLTDAAVKHGVESHGQYLEEGKVLPMAPLIYTDKGEKIAELLWRETMDEFSFVHLEDTVKGLSA</sequence>
<name>A0ACC2JSP6_9PEZI</name>
<dbReference type="Proteomes" id="UP001153332">
    <property type="component" value="Unassembled WGS sequence"/>
</dbReference>
<gene>
    <name evidence="1" type="ORF">O1611_g3106</name>
</gene>
<keyword evidence="2" id="KW-1185">Reference proteome</keyword>
<proteinExistence type="predicted"/>
<accession>A0ACC2JSP6</accession>
<evidence type="ECO:0000313" key="2">
    <source>
        <dbReference type="Proteomes" id="UP001153332"/>
    </source>
</evidence>
<organism evidence="1 2">
    <name type="scientific">Lasiodiplodia mahajangana</name>
    <dbReference type="NCBI Taxonomy" id="1108764"/>
    <lineage>
        <taxon>Eukaryota</taxon>
        <taxon>Fungi</taxon>
        <taxon>Dikarya</taxon>
        <taxon>Ascomycota</taxon>
        <taxon>Pezizomycotina</taxon>
        <taxon>Dothideomycetes</taxon>
        <taxon>Dothideomycetes incertae sedis</taxon>
        <taxon>Botryosphaeriales</taxon>
        <taxon>Botryosphaeriaceae</taxon>
        <taxon>Lasiodiplodia</taxon>
    </lineage>
</organism>
<comment type="caution">
    <text evidence="1">The sequence shown here is derived from an EMBL/GenBank/DDBJ whole genome shotgun (WGS) entry which is preliminary data.</text>
</comment>
<reference evidence="1" key="1">
    <citation type="submission" date="2022-12" db="EMBL/GenBank/DDBJ databases">
        <title>Genome Sequence of Lasiodiplodia mahajangana.</title>
        <authorList>
            <person name="Buettner E."/>
        </authorList>
    </citation>
    <scope>NUCLEOTIDE SEQUENCE</scope>
    <source>
        <strain evidence="1">VT137</strain>
    </source>
</reference>